<dbReference type="eggNOG" id="COG2814">
    <property type="taxonomic scope" value="Bacteria"/>
</dbReference>
<proteinExistence type="predicted"/>
<dbReference type="CDD" id="cd06174">
    <property type="entry name" value="MFS"/>
    <property type="match status" value="1"/>
</dbReference>
<keyword evidence="1" id="KW-0472">Membrane</keyword>
<accession>E0RPT5</accession>
<dbReference type="Gene3D" id="1.20.1250.20">
    <property type="entry name" value="MFS general substrate transporter like domains"/>
    <property type="match status" value="1"/>
</dbReference>
<evidence type="ECO:0008006" key="4">
    <source>
        <dbReference type="Google" id="ProtNLM"/>
    </source>
</evidence>
<feature type="transmembrane region" description="Helical" evidence="1">
    <location>
        <begin position="156"/>
        <end position="178"/>
    </location>
</feature>
<dbReference type="SUPFAM" id="SSF48371">
    <property type="entry name" value="ARM repeat"/>
    <property type="match status" value="1"/>
</dbReference>
<feature type="transmembrane region" description="Helical" evidence="1">
    <location>
        <begin position="268"/>
        <end position="286"/>
    </location>
</feature>
<dbReference type="InterPro" id="IPR036259">
    <property type="entry name" value="MFS_trans_sf"/>
</dbReference>
<dbReference type="Pfam" id="PF13646">
    <property type="entry name" value="HEAT_2"/>
    <property type="match status" value="1"/>
</dbReference>
<keyword evidence="1" id="KW-1133">Transmembrane helix</keyword>
<dbReference type="KEGG" id="sta:STHERM_c04270"/>
<protein>
    <recommendedName>
        <fullName evidence="4">MFS transporter</fullName>
    </recommendedName>
</protein>
<feature type="transmembrane region" description="Helical" evidence="1">
    <location>
        <begin position="237"/>
        <end position="256"/>
    </location>
</feature>
<feature type="transmembrane region" description="Helical" evidence="1">
    <location>
        <begin position="398"/>
        <end position="419"/>
    </location>
</feature>
<reference evidence="2 3" key="2">
    <citation type="journal article" date="2010" name="J. Bacteriol.">
        <title>Genome sequence of the polysaccharide-degrading, thermophilic anaerobe Spirochaeta thermophila DSM 6192.</title>
        <authorList>
            <person name="Angelov A."/>
            <person name="Liebl S."/>
            <person name="Ballschmiter M."/>
            <person name="Bomeke M."/>
            <person name="Lehmann R."/>
            <person name="Liesegang H."/>
            <person name="Daniel R."/>
            <person name="Liebl W."/>
        </authorList>
    </citation>
    <scope>NUCLEOTIDE SEQUENCE [LARGE SCALE GENOMIC DNA]</scope>
    <source>
        <strain evidence="3">ATCC 49972 / DSM 6192 / RI 19.B1</strain>
    </source>
</reference>
<dbReference type="AlphaFoldDB" id="E0RPT5"/>
<name>E0RPT5_WINT6</name>
<feature type="transmembrane region" description="Helical" evidence="1">
    <location>
        <begin position="184"/>
        <end position="204"/>
    </location>
</feature>
<dbReference type="Gene3D" id="1.25.10.10">
    <property type="entry name" value="Leucine-rich Repeat Variant"/>
    <property type="match status" value="1"/>
</dbReference>
<dbReference type="EMBL" id="CP001698">
    <property type="protein sequence ID" value="ADN01399.1"/>
    <property type="molecule type" value="Genomic_DNA"/>
</dbReference>
<gene>
    <name evidence="2" type="ordered locus">STHERM_c04270</name>
</gene>
<feature type="transmembrane region" description="Helical" evidence="1">
    <location>
        <begin position="365"/>
        <end position="392"/>
    </location>
</feature>
<dbReference type="Proteomes" id="UP000001296">
    <property type="component" value="Chromosome"/>
</dbReference>
<dbReference type="InterPro" id="IPR011989">
    <property type="entry name" value="ARM-like"/>
</dbReference>
<sequence>MVSARGVMRTSYLSPEERHEGLRAFLAFNAFNGVGFGLLAETIVYLLALQYGATNLQLGYISSLIHLTGFLLILFPHVLKGAPLVLVYFGAWLGRGLVALLYWLTLLVSPSAAIWVILATYTLFCMLRTVGVALYRPVQKMLSTPSTLGSVMVQANLAYSLTMIIGQLLSFLFLSSPLTSGPRGLLSLILGGVLFNSVASLFLLKIPSRERIASSGDEHIVGVLLEAMRNPRIRYPVLLHWIHLGTTILLGFSTALLKRGLGLPENLVVLYTMTTYVGLVAAGFVNRPFVDRLPARPLLLLSFGLEIPLFLVFAFLRPGAAFGMLLILGFALGFVKGTIAAHVGRTLVDAYPDDRKFSYNAMVNFVTSFLALGFGMAGGALADLGVGVAASLPFLNEYSLVFAAGTVLVFVSMVISLGVRDDRRMEVRELLGVFLSPEHLTAMLGSYRLESTRDERKRRLILNSLMECSSPLAEREIERILRHPFSVESKFVLNRLFVNPKPALLPRVLTLAGEEGYVHRERAIFALGAYRGPEVERVLRTALDDPDPAVRGAAAKSLVRAGYPVDPADLFRRFLHAPVVREEVDYLIALGLAEEEEFLFRRIFTFAEKREGPYYRMTVYSAISSALGTAPLLGDLFMEEESGRGKGVSRFLEEAVRFVPFWRERDRIGRSMREEKWEDILLWVEECIRGISANEGVRGVIHAFGSALREKLSGAPVREDAMAALYFFYALLDRNPEQR</sequence>
<feature type="transmembrane region" description="Helical" evidence="1">
    <location>
        <begin position="322"/>
        <end position="344"/>
    </location>
</feature>
<dbReference type="SUPFAM" id="SSF103473">
    <property type="entry name" value="MFS general substrate transporter"/>
    <property type="match status" value="1"/>
</dbReference>
<feature type="transmembrane region" description="Helical" evidence="1">
    <location>
        <begin position="86"/>
        <end position="106"/>
    </location>
</feature>
<feature type="transmembrane region" description="Helical" evidence="1">
    <location>
        <begin position="112"/>
        <end position="135"/>
    </location>
</feature>
<dbReference type="InterPro" id="IPR016024">
    <property type="entry name" value="ARM-type_fold"/>
</dbReference>
<feature type="transmembrane region" description="Helical" evidence="1">
    <location>
        <begin position="21"/>
        <end position="48"/>
    </location>
</feature>
<dbReference type="eggNOG" id="COG1413">
    <property type="taxonomic scope" value="Bacteria"/>
</dbReference>
<keyword evidence="1" id="KW-0812">Transmembrane</keyword>
<organism evidence="2 3">
    <name type="scientific">Winmispira thermophila (strain ATCC 49972 / DSM 6192 / RI 19.B1)</name>
    <name type="common">Spirochaeta thermophila</name>
    <dbReference type="NCBI Taxonomy" id="665571"/>
    <lineage>
        <taxon>Bacteria</taxon>
        <taxon>Pseudomonadati</taxon>
        <taxon>Spirochaetota</taxon>
        <taxon>Spirochaetia</taxon>
        <taxon>Winmispirales</taxon>
        <taxon>Winmispiraceae</taxon>
        <taxon>Winmispira</taxon>
    </lineage>
</organism>
<evidence type="ECO:0000313" key="2">
    <source>
        <dbReference type="EMBL" id="ADN01399.1"/>
    </source>
</evidence>
<evidence type="ECO:0000256" key="1">
    <source>
        <dbReference type="SAM" id="Phobius"/>
    </source>
</evidence>
<feature type="transmembrane region" description="Helical" evidence="1">
    <location>
        <begin position="60"/>
        <end position="79"/>
    </location>
</feature>
<feature type="transmembrane region" description="Helical" evidence="1">
    <location>
        <begin position="298"/>
        <end position="316"/>
    </location>
</feature>
<reference key="1">
    <citation type="submission" date="2009-08" db="EMBL/GenBank/DDBJ databases">
        <title>The genome sequence of Spirochaeta thermophila DSM6192.</title>
        <authorList>
            <person name="Angelov A."/>
            <person name="Mientus M."/>
            <person name="Wittenberg S."/>
            <person name="Lehmann R."/>
            <person name="Liesegang H."/>
            <person name="Daniel R."/>
            <person name="Liebl W."/>
        </authorList>
    </citation>
    <scope>NUCLEOTIDE SEQUENCE</scope>
    <source>
        <strain>DSM 6192</strain>
    </source>
</reference>
<dbReference type="HOGENOM" id="CLU_374239_0_0_12"/>
<dbReference type="PaxDb" id="665571-STHERM_c04270"/>
<evidence type="ECO:0000313" key="3">
    <source>
        <dbReference type="Proteomes" id="UP000001296"/>
    </source>
</evidence>